<dbReference type="PROSITE" id="PS50887">
    <property type="entry name" value="GGDEF"/>
    <property type="match status" value="1"/>
</dbReference>
<proteinExistence type="predicted"/>
<dbReference type="InterPro" id="IPR000160">
    <property type="entry name" value="GGDEF_dom"/>
</dbReference>
<feature type="region of interest" description="Disordered" evidence="4">
    <location>
        <begin position="1"/>
        <end position="27"/>
    </location>
</feature>
<dbReference type="NCBIfam" id="TIGR00254">
    <property type="entry name" value="GGDEF"/>
    <property type="match status" value="1"/>
</dbReference>
<evidence type="ECO:0000256" key="2">
    <source>
        <dbReference type="ARBA" id="ARBA00034247"/>
    </source>
</evidence>
<dbReference type="PANTHER" id="PTHR45138:SF9">
    <property type="entry name" value="DIGUANYLATE CYCLASE DGCM-RELATED"/>
    <property type="match status" value="1"/>
</dbReference>
<dbReference type="Proteomes" id="UP000270261">
    <property type="component" value="Unassembled WGS sequence"/>
</dbReference>
<keyword evidence="7" id="KW-1185">Reference proteome</keyword>
<dbReference type="Gene3D" id="3.30.70.270">
    <property type="match status" value="1"/>
</dbReference>
<dbReference type="EMBL" id="RRUE01000001">
    <property type="protein sequence ID" value="RRN45134.1"/>
    <property type="molecule type" value="Genomic_DNA"/>
</dbReference>
<accession>A0A426FR55</accession>
<evidence type="ECO:0000256" key="3">
    <source>
        <dbReference type="SAM" id="Coils"/>
    </source>
</evidence>
<protein>
    <recommendedName>
        <fullName evidence="1">diguanylate cyclase</fullName>
        <ecNumber evidence="1">2.7.7.65</ecNumber>
    </recommendedName>
</protein>
<evidence type="ECO:0000259" key="5">
    <source>
        <dbReference type="PROSITE" id="PS50887"/>
    </source>
</evidence>
<comment type="caution">
    <text evidence="6">The sequence shown here is derived from an EMBL/GenBank/DDBJ whole genome shotgun (WGS) entry which is preliminary data.</text>
</comment>
<organism evidence="6 7">
    <name type="scientific">Lautropia dentalis</name>
    <dbReference type="NCBI Taxonomy" id="2490857"/>
    <lineage>
        <taxon>Bacteria</taxon>
        <taxon>Pseudomonadati</taxon>
        <taxon>Pseudomonadota</taxon>
        <taxon>Betaproteobacteria</taxon>
        <taxon>Burkholderiales</taxon>
        <taxon>Burkholderiaceae</taxon>
        <taxon>Lautropia</taxon>
    </lineage>
</organism>
<comment type="catalytic activity">
    <reaction evidence="2">
        <text>2 GTP = 3',3'-c-di-GMP + 2 diphosphate</text>
        <dbReference type="Rhea" id="RHEA:24898"/>
        <dbReference type="ChEBI" id="CHEBI:33019"/>
        <dbReference type="ChEBI" id="CHEBI:37565"/>
        <dbReference type="ChEBI" id="CHEBI:58805"/>
        <dbReference type="EC" id="2.7.7.65"/>
    </reaction>
</comment>
<feature type="coiled-coil region" evidence="3">
    <location>
        <begin position="236"/>
        <end position="273"/>
    </location>
</feature>
<evidence type="ECO:0000313" key="6">
    <source>
        <dbReference type="EMBL" id="RRN45134.1"/>
    </source>
</evidence>
<dbReference type="InterPro" id="IPR029787">
    <property type="entry name" value="Nucleotide_cyclase"/>
</dbReference>
<dbReference type="InterPro" id="IPR050469">
    <property type="entry name" value="Diguanylate_Cyclase"/>
</dbReference>
<dbReference type="AlphaFoldDB" id="A0A426FR55"/>
<feature type="domain" description="GGDEF" evidence="5">
    <location>
        <begin position="304"/>
        <end position="436"/>
    </location>
</feature>
<dbReference type="CDD" id="cd01949">
    <property type="entry name" value="GGDEF"/>
    <property type="match status" value="1"/>
</dbReference>
<sequence>MEPPPFMDDASSQGSEGSLNLETESERRRNVSLAKATLLHLTQARLAPTPENYAAAWAEAEKQFDPPTVPMIRPGRRFPDGIVESYEDTELASVRRLAERRQRLIVSLTALLETLCDVAPVLAGEEAWITEQFSAIRRAVGMQSEAVDRGELEQVRQTVRNNLKEHGNLLSLRRSALAELKQLLMQWVGNLSELMDTSVSYADSLDGFVERIEGVSDIDSLAQVLGDIVGRTADMREHIEHTREQLEQTARRADELERNVTDLTHELSEVDTDTLVDGSTSLLNRRGLDRAYRELQAECIRQGRPLAVALLDVDHFKSINDAQGALAGDDALHYFAAAIRGQLRPSDRCSRYGGDEFVLLLPGVDAGTALDILRRLQRVVVERTLVYNSGEMNLSFSAGVTVAEPGASLEATLHRADDALYESKLAGRNRVCAWNGQRHQLADPVHEKIV</sequence>
<dbReference type="Pfam" id="PF00990">
    <property type="entry name" value="GGDEF"/>
    <property type="match status" value="1"/>
</dbReference>
<gene>
    <name evidence="6" type="ORF">EHV23_02500</name>
</gene>
<evidence type="ECO:0000256" key="4">
    <source>
        <dbReference type="SAM" id="MobiDB-lite"/>
    </source>
</evidence>
<name>A0A426FR55_9BURK</name>
<reference evidence="6 7" key="1">
    <citation type="submission" date="2018-11" db="EMBL/GenBank/DDBJ databases">
        <title>Genome sequencing of Lautropia sp. KCOM 2505 (= ChDC F240).</title>
        <authorList>
            <person name="Kook J.-K."/>
            <person name="Park S.-N."/>
            <person name="Lim Y.K."/>
        </authorList>
    </citation>
    <scope>NUCLEOTIDE SEQUENCE [LARGE SCALE GENOMIC DNA]</scope>
    <source>
        <strain evidence="6 7">KCOM 2505</strain>
    </source>
</reference>
<dbReference type="SMART" id="SM00267">
    <property type="entry name" value="GGDEF"/>
    <property type="match status" value="1"/>
</dbReference>
<evidence type="ECO:0000313" key="7">
    <source>
        <dbReference type="Proteomes" id="UP000270261"/>
    </source>
</evidence>
<feature type="compositionally biased region" description="Polar residues" evidence="4">
    <location>
        <begin position="10"/>
        <end position="22"/>
    </location>
</feature>
<dbReference type="SUPFAM" id="SSF55073">
    <property type="entry name" value="Nucleotide cyclase"/>
    <property type="match status" value="1"/>
</dbReference>
<keyword evidence="3" id="KW-0175">Coiled coil</keyword>
<dbReference type="EC" id="2.7.7.65" evidence="1"/>
<dbReference type="GO" id="GO:0052621">
    <property type="term" value="F:diguanylate cyclase activity"/>
    <property type="evidence" value="ECO:0007669"/>
    <property type="project" value="UniProtKB-EC"/>
</dbReference>
<dbReference type="PANTHER" id="PTHR45138">
    <property type="entry name" value="REGULATORY COMPONENTS OF SENSORY TRANSDUCTION SYSTEM"/>
    <property type="match status" value="1"/>
</dbReference>
<dbReference type="InterPro" id="IPR043128">
    <property type="entry name" value="Rev_trsase/Diguanyl_cyclase"/>
</dbReference>
<evidence type="ECO:0000256" key="1">
    <source>
        <dbReference type="ARBA" id="ARBA00012528"/>
    </source>
</evidence>